<dbReference type="EC" id="3.1.3.-" evidence="1"/>
<protein>
    <submittedName>
        <fullName evidence="1">Histidine phosphatase family protein</fullName>
        <ecNumber evidence="1">3.1.3.-</ecNumber>
    </submittedName>
</protein>
<dbReference type="InterPro" id="IPR013078">
    <property type="entry name" value="His_Pase_superF_clade-1"/>
</dbReference>
<keyword evidence="1" id="KW-0378">Hydrolase</keyword>
<accession>A0ABV3R2X1</accession>
<dbReference type="Gene3D" id="3.40.50.1240">
    <property type="entry name" value="Phosphoglycerate mutase-like"/>
    <property type="match status" value="1"/>
</dbReference>
<dbReference type="SMART" id="SM00855">
    <property type="entry name" value="PGAM"/>
    <property type="match status" value="1"/>
</dbReference>
<dbReference type="Proteomes" id="UP001556196">
    <property type="component" value="Unassembled WGS sequence"/>
</dbReference>
<evidence type="ECO:0000313" key="1">
    <source>
        <dbReference type="EMBL" id="MEW9807660.1"/>
    </source>
</evidence>
<evidence type="ECO:0000313" key="2">
    <source>
        <dbReference type="Proteomes" id="UP001556196"/>
    </source>
</evidence>
<dbReference type="PANTHER" id="PTHR48100:SF59">
    <property type="entry name" value="ADENOSYLCOBALAMIN_ALPHA-RIBAZOLE PHOSPHATASE"/>
    <property type="match status" value="1"/>
</dbReference>
<dbReference type="PROSITE" id="PS00175">
    <property type="entry name" value="PG_MUTASE"/>
    <property type="match status" value="1"/>
</dbReference>
<comment type="caution">
    <text evidence="1">The sequence shown here is derived from an EMBL/GenBank/DDBJ whole genome shotgun (WGS) entry which is preliminary data.</text>
</comment>
<keyword evidence="2" id="KW-1185">Reference proteome</keyword>
<dbReference type="GO" id="GO:0016787">
    <property type="term" value="F:hydrolase activity"/>
    <property type="evidence" value="ECO:0007669"/>
    <property type="project" value="UniProtKB-KW"/>
</dbReference>
<reference evidence="1 2" key="1">
    <citation type="submission" date="2024-06" db="EMBL/GenBank/DDBJ databases">
        <authorList>
            <person name="Tuo L."/>
        </authorList>
    </citation>
    <scope>NUCLEOTIDE SEQUENCE [LARGE SCALE GENOMIC DNA]</scope>
    <source>
        <strain evidence="1 2">ZMM04-5</strain>
    </source>
</reference>
<dbReference type="InterPro" id="IPR029033">
    <property type="entry name" value="His_PPase_superfam"/>
</dbReference>
<dbReference type="InterPro" id="IPR050275">
    <property type="entry name" value="PGM_Phosphatase"/>
</dbReference>
<sequence>MTRQLPTLLVVRHGETQWNVAGRLQGRLDTPLTVNGMRQALAVAARLAPAVAELEDPVFWVSPLGRARQTASILADIWSMPFAAFAEDPRLAERSYGAWEGMTLDEVEQDLPDQHRGNAADPWCYRMPAGETRTEHTDRLAGWLAALDTDRPHVAVTHSGCLRALRGLYTGAARDVILAYREPQTAAFLLTAGKEAQLDAPVALLRALGCDGEGRTVAI</sequence>
<organism evidence="1 2">
    <name type="scientific">Mesorhizobium marinum</name>
    <dbReference type="NCBI Taxonomy" id="3228790"/>
    <lineage>
        <taxon>Bacteria</taxon>
        <taxon>Pseudomonadati</taxon>
        <taxon>Pseudomonadota</taxon>
        <taxon>Alphaproteobacteria</taxon>
        <taxon>Hyphomicrobiales</taxon>
        <taxon>Phyllobacteriaceae</taxon>
        <taxon>Mesorhizobium</taxon>
    </lineage>
</organism>
<dbReference type="PANTHER" id="PTHR48100">
    <property type="entry name" value="BROAD-SPECIFICITY PHOSPHATASE YOR283W-RELATED"/>
    <property type="match status" value="1"/>
</dbReference>
<proteinExistence type="predicted"/>
<dbReference type="EMBL" id="JBFOCI010000005">
    <property type="protein sequence ID" value="MEW9807660.1"/>
    <property type="molecule type" value="Genomic_DNA"/>
</dbReference>
<dbReference type="CDD" id="cd07067">
    <property type="entry name" value="HP_PGM_like"/>
    <property type="match status" value="1"/>
</dbReference>
<dbReference type="RefSeq" id="WP_367724841.1">
    <property type="nucleotide sequence ID" value="NZ_JBFOCI010000005.1"/>
</dbReference>
<dbReference type="SUPFAM" id="SSF53254">
    <property type="entry name" value="Phosphoglycerate mutase-like"/>
    <property type="match status" value="1"/>
</dbReference>
<dbReference type="InterPro" id="IPR001345">
    <property type="entry name" value="PG/BPGM_mutase_AS"/>
</dbReference>
<gene>
    <name evidence="1" type="ORF">ABUE31_16850</name>
</gene>
<name>A0ABV3R2X1_9HYPH</name>
<dbReference type="Pfam" id="PF00300">
    <property type="entry name" value="His_Phos_1"/>
    <property type="match status" value="1"/>
</dbReference>